<proteinExistence type="predicted"/>
<evidence type="ECO:0000313" key="1">
    <source>
        <dbReference type="EMBL" id="QBK85821.1"/>
    </source>
</evidence>
<dbReference type="EMBL" id="MK500328">
    <property type="protein sequence ID" value="QBK85821.1"/>
    <property type="molecule type" value="Genomic_DNA"/>
</dbReference>
<gene>
    <name evidence="1" type="ORF">LCMAC101_04160</name>
</gene>
<accession>A0A481YRH2</accession>
<name>A0A481YRH2_9VIRU</name>
<sequence length="125" mass="14619">METHPGKVKLEVLYYWKVHERNSEGEPKKIAKRRIFFYFPPDKPCHEVHKALCRFAESKVVLFADGKCMMGGTVEKSLVGKELVMFNQETTEVILKKSLELRPPSEHEEITMEDVVALRERYYST</sequence>
<organism evidence="1">
    <name type="scientific">Marseillevirus LCMAC101</name>
    <dbReference type="NCBI Taxonomy" id="2506602"/>
    <lineage>
        <taxon>Viruses</taxon>
        <taxon>Varidnaviria</taxon>
        <taxon>Bamfordvirae</taxon>
        <taxon>Nucleocytoviricota</taxon>
        <taxon>Megaviricetes</taxon>
        <taxon>Pimascovirales</taxon>
        <taxon>Pimascovirales incertae sedis</taxon>
        <taxon>Marseilleviridae</taxon>
    </lineage>
</organism>
<reference evidence="1" key="1">
    <citation type="journal article" date="2019" name="MBio">
        <title>Virus Genomes from Deep Sea Sediments Expand the Ocean Megavirome and Support Independent Origins of Viral Gigantism.</title>
        <authorList>
            <person name="Backstrom D."/>
            <person name="Yutin N."/>
            <person name="Jorgensen S.L."/>
            <person name="Dharamshi J."/>
            <person name="Homa F."/>
            <person name="Zaremba-Niedwiedzka K."/>
            <person name="Spang A."/>
            <person name="Wolf Y.I."/>
            <person name="Koonin E.V."/>
            <person name="Ettema T.J."/>
        </authorList>
    </citation>
    <scope>NUCLEOTIDE SEQUENCE</scope>
</reference>
<protein>
    <submittedName>
        <fullName evidence="1">Uncharacterized protein</fullName>
    </submittedName>
</protein>